<evidence type="ECO:0000256" key="1">
    <source>
        <dbReference type="SAM" id="MobiDB-lite"/>
    </source>
</evidence>
<sequence length="402" mass="45189">MYVTRPLSMYKRNPSALSSAPPEGSNSGILIIQDEEVDLTCCFCFSKIDFVKDLPFPQNKNLTVSYTTSTANNGQTTGTGNNGQTINSTNQVIFIPVLNQPLSSNRYYVIERQGKHKGEAHTNAKEEDETTCCFGFCRHNPDKEPQSFDPKDVYEQFEICKSKRFGYVSKSVAPDGIPPYFLRRKGWTVSTSTARDFELKEAAGLDRNLRARLPDFHLPLSQRSSAPVVVGNWYCPFMFIKEGKLKDQMSISRYYEMTLEQRWEQIFASEYNSSEGNSVVVDAVVQRETVAVAGREVAPDKRNAVDGVMWFRSSGDVGGEASVGLSLEIVGGMKWEQERAGWLGGGGSDLTVKRVEEFGGVGGWKKFGCYVLVERFVLRRMDGSLVLTYDFKHTHQVRSKWE</sequence>
<dbReference type="Pfam" id="PF06880">
    <property type="entry name" value="DUF1262"/>
    <property type="match status" value="1"/>
</dbReference>
<organism evidence="2 3">
    <name type="scientific">Populus tomentosa</name>
    <name type="common">Chinese white poplar</name>
    <dbReference type="NCBI Taxonomy" id="118781"/>
    <lineage>
        <taxon>Eukaryota</taxon>
        <taxon>Viridiplantae</taxon>
        <taxon>Streptophyta</taxon>
        <taxon>Embryophyta</taxon>
        <taxon>Tracheophyta</taxon>
        <taxon>Spermatophyta</taxon>
        <taxon>Magnoliopsida</taxon>
        <taxon>eudicotyledons</taxon>
        <taxon>Gunneridae</taxon>
        <taxon>Pentapetalae</taxon>
        <taxon>rosids</taxon>
        <taxon>fabids</taxon>
        <taxon>Malpighiales</taxon>
        <taxon>Salicaceae</taxon>
        <taxon>Saliceae</taxon>
        <taxon>Populus</taxon>
    </lineage>
</organism>
<accession>A0A8X7XV46</accession>
<comment type="caution">
    <text evidence="2">The sequence shown here is derived from an EMBL/GenBank/DDBJ whole genome shotgun (WGS) entry which is preliminary data.</text>
</comment>
<dbReference type="PANTHER" id="PTHR31050">
    <property type="entry name" value="OS08G0413200 PROTEIN"/>
    <property type="match status" value="1"/>
</dbReference>
<dbReference type="AlphaFoldDB" id="A0A8X7XV46"/>
<protein>
    <recommendedName>
        <fullName evidence="4">DUF1262 family protein</fullName>
    </recommendedName>
</protein>
<evidence type="ECO:0000313" key="2">
    <source>
        <dbReference type="EMBL" id="KAG6739136.1"/>
    </source>
</evidence>
<dbReference type="EMBL" id="JAAWWB010000036">
    <property type="protein sequence ID" value="KAG6739136.1"/>
    <property type="molecule type" value="Genomic_DNA"/>
</dbReference>
<dbReference type="Proteomes" id="UP000886885">
    <property type="component" value="Chromosome 18D"/>
</dbReference>
<proteinExistence type="predicted"/>
<dbReference type="OrthoDB" id="647907at2759"/>
<evidence type="ECO:0000313" key="3">
    <source>
        <dbReference type="Proteomes" id="UP000886885"/>
    </source>
</evidence>
<dbReference type="InterPro" id="IPR010683">
    <property type="entry name" value="DUF1262"/>
</dbReference>
<gene>
    <name evidence="2" type="ORF">POTOM_056722</name>
</gene>
<name>A0A8X7XV46_POPTO</name>
<reference evidence="2" key="1">
    <citation type="journal article" date="2020" name="bioRxiv">
        <title>Hybrid origin of Populus tomentosa Carr. identified through genome sequencing and phylogenomic analysis.</title>
        <authorList>
            <person name="An X."/>
            <person name="Gao K."/>
            <person name="Chen Z."/>
            <person name="Li J."/>
            <person name="Yang X."/>
            <person name="Yang X."/>
            <person name="Zhou J."/>
            <person name="Guo T."/>
            <person name="Zhao T."/>
            <person name="Huang S."/>
            <person name="Miao D."/>
            <person name="Khan W.U."/>
            <person name="Rao P."/>
            <person name="Ye M."/>
            <person name="Lei B."/>
            <person name="Liao W."/>
            <person name="Wang J."/>
            <person name="Ji L."/>
            <person name="Li Y."/>
            <person name="Guo B."/>
            <person name="Mustafa N.S."/>
            <person name="Li S."/>
            <person name="Yun Q."/>
            <person name="Keller S.R."/>
            <person name="Mao J."/>
            <person name="Zhang R."/>
            <person name="Strauss S.H."/>
        </authorList>
    </citation>
    <scope>NUCLEOTIDE SEQUENCE</scope>
    <source>
        <strain evidence="2">GM15</strain>
        <tissue evidence="2">Leaf</tissue>
    </source>
</reference>
<feature type="region of interest" description="Disordered" evidence="1">
    <location>
        <begin position="1"/>
        <end position="24"/>
    </location>
</feature>
<keyword evidence="3" id="KW-1185">Reference proteome</keyword>
<evidence type="ECO:0008006" key="4">
    <source>
        <dbReference type="Google" id="ProtNLM"/>
    </source>
</evidence>
<dbReference type="PANTHER" id="PTHR31050:SF3">
    <property type="entry name" value="OS08G0412800 PROTEIN"/>
    <property type="match status" value="1"/>
</dbReference>